<dbReference type="GO" id="GO:0008270">
    <property type="term" value="F:zinc ion binding"/>
    <property type="evidence" value="ECO:0007669"/>
    <property type="project" value="UniProtKB-KW"/>
</dbReference>
<dbReference type="CDD" id="cd04474">
    <property type="entry name" value="RPA1_DBD_A"/>
    <property type="match status" value="1"/>
</dbReference>
<dbReference type="PANTHER" id="PTHR47165:SF4">
    <property type="entry name" value="OS03G0429900 PROTEIN"/>
    <property type="match status" value="1"/>
</dbReference>
<dbReference type="PANTHER" id="PTHR47165">
    <property type="entry name" value="OS03G0429900 PROTEIN"/>
    <property type="match status" value="1"/>
</dbReference>
<feature type="domain" description="Replication protein A OB" evidence="7">
    <location>
        <begin position="287"/>
        <end position="346"/>
    </location>
</feature>
<organism evidence="8 9">
    <name type="scientific">Papaver somniferum</name>
    <name type="common">Opium poppy</name>
    <dbReference type="NCBI Taxonomy" id="3469"/>
    <lineage>
        <taxon>Eukaryota</taxon>
        <taxon>Viridiplantae</taxon>
        <taxon>Streptophyta</taxon>
        <taxon>Embryophyta</taxon>
        <taxon>Tracheophyta</taxon>
        <taxon>Spermatophyta</taxon>
        <taxon>Magnoliopsida</taxon>
        <taxon>Ranunculales</taxon>
        <taxon>Papaveraceae</taxon>
        <taxon>Papaveroideae</taxon>
        <taxon>Papaver</taxon>
    </lineage>
</organism>
<comment type="similarity">
    <text evidence="1">Belongs to the replication factor A protein 1 family.</text>
</comment>
<dbReference type="FunFam" id="2.40.50.140:FF:000041">
    <property type="entry name" value="Replication protein A subunit"/>
    <property type="match status" value="1"/>
</dbReference>
<keyword evidence="3" id="KW-0863">Zinc-finger</keyword>
<evidence type="ECO:0008006" key="10">
    <source>
        <dbReference type="Google" id="ProtNLM"/>
    </source>
</evidence>
<dbReference type="GO" id="GO:0003677">
    <property type="term" value="F:DNA binding"/>
    <property type="evidence" value="ECO:0007669"/>
    <property type="project" value="UniProtKB-KW"/>
</dbReference>
<keyword evidence="9" id="KW-1185">Reference proteome</keyword>
<protein>
    <recommendedName>
        <fullName evidence="10">Replication protein A OB domain-containing protein</fullName>
    </recommendedName>
</protein>
<dbReference type="Proteomes" id="UP000316621">
    <property type="component" value="Chromosome 7"/>
</dbReference>
<reference evidence="8 9" key="1">
    <citation type="journal article" date="2018" name="Science">
        <title>The opium poppy genome and morphinan production.</title>
        <authorList>
            <person name="Guo L."/>
            <person name="Winzer T."/>
            <person name="Yang X."/>
            <person name="Li Y."/>
            <person name="Ning Z."/>
            <person name="He Z."/>
            <person name="Teodor R."/>
            <person name="Lu Y."/>
            <person name="Bowser T.A."/>
            <person name="Graham I.A."/>
            <person name="Ye K."/>
        </authorList>
    </citation>
    <scope>NUCLEOTIDE SEQUENCE [LARGE SCALE GENOMIC DNA]</scope>
    <source>
        <strain evidence="9">cv. HN1</strain>
        <tissue evidence="8">Leaves</tissue>
    </source>
</reference>
<proteinExistence type="inferred from homology"/>
<dbReference type="Gene3D" id="2.40.50.140">
    <property type="entry name" value="Nucleic acid-binding proteins"/>
    <property type="match status" value="3"/>
</dbReference>
<evidence type="ECO:0000256" key="2">
    <source>
        <dbReference type="ARBA" id="ARBA00022723"/>
    </source>
</evidence>
<evidence type="ECO:0000256" key="1">
    <source>
        <dbReference type="ARBA" id="ARBA00005690"/>
    </source>
</evidence>
<accession>A0A4Y7KDB2</accession>
<gene>
    <name evidence="8" type="ORF">C5167_034551</name>
</gene>
<dbReference type="Pfam" id="PF04057">
    <property type="entry name" value="Rep-A_N"/>
    <property type="match status" value="1"/>
</dbReference>
<dbReference type="InterPro" id="IPR012340">
    <property type="entry name" value="NA-bd_OB-fold"/>
</dbReference>
<dbReference type="SUPFAM" id="SSF50249">
    <property type="entry name" value="Nucleic acid-binding proteins"/>
    <property type="match status" value="3"/>
</dbReference>
<evidence type="ECO:0000259" key="7">
    <source>
        <dbReference type="Pfam" id="PF16900"/>
    </source>
</evidence>
<dbReference type="Pfam" id="PF16900">
    <property type="entry name" value="REPA_OB_2"/>
    <property type="match status" value="1"/>
</dbReference>
<dbReference type="Gramene" id="RZC71374">
    <property type="protein sequence ID" value="RZC71374"/>
    <property type="gene ID" value="C5167_034551"/>
</dbReference>
<feature type="domain" description="Replication factor-A protein 1 N-terminal" evidence="6">
    <location>
        <begin position="5"/>
        <end position="94"/>
    </location>
</feature>
<evidence type="ECO:0000259" key="6">
    <source>
        <dbReference type="Pfam" id="PF04057"/>
    </source>
</evidence>
<keyword evidence="4" id="KW-0862">Zinc</keyword>
<sequence length="360" mass="40093">MDIILTPDAILDIRGGDTKSRPIVQVLDIKSVRKSPVRYQFVVSDSVSTLQAALDVQLNDKVTKGYVREGSVVQLIEYFYKNHKNIFIMNMRTVIPECVKIGDPKPLGEPHLKYQSAPSGCNAFAPTGNISKTSIFDSTVKPACQPPSLNFITRGSLAKNEVPINPISALGSHLGEWTLKARVTAKGGIQYHRLVEGDVKVISFDLLDSSGGEIQVKYVGCAVVNRFYPYVEVGKVYMVSKGSLKQVPKDYNHLKNEWVIILKATSMLEKCEEDCSIPQQQFLFTPISEIKNVENNSILDVIGIVTNVSHPVPVMFKNGTENVKRKLVLNDDTNETVEITLWGKFCDNEGQVLREMFTLE</sequence>
<evidence type="ECO:0000256" key="5">
    <source>
        <dbReference type="ARBA" id="ARBA00023125"/>
    </source>
</evidence>
<dbReference type="OrthoDB" id="1889299at2759"/>
<dbReference type="AlphaFoldDB" id="A0A4Y7KDB2"/>
<dbReference type="InterPro" id="IPR007199">
    <property type="entry name" value="Rep_factor-A_N"/>
</dbReference>
<dbReference type="GO" id="GO:0005634">
    <property type="term" value="C:nucleus"/>
    <property type="evidence" value="ECO:0007669"/>
    <property type="project" value="InterPro"/>
</dbReference>
<dbReference type="GO" id="GO:0006260">
    <property type="term" value="P:DNA replication"/>
    <property type="evidence" value="ECO:0007669"/>
    <property type="project" value="InterPro"/>
</dbReference>
<keyword evidence="2" id="KW-0479">Metal-binding</keyword>
<evidence type="ECO:0000313" key="9">
    <source>
        <dbReference type="Proteomes" id="UP000316621"/>
    </source>
</evidence>
<name>A0A4Y7KDB2_PAPSO</name>
<evidence type="ECO:0000256" key="4">
    <source>
        <dbReference type="ARBA" id="ARBA00022833"/>
    </source>
</evidence>
<evidence type="ECO:0000313" key="8">
    <source>
        <dbReference type="EMBL" id="RZC71374.1"/>
    </source>
</evidence>
<dbReference type="InterPro" id="IPR031657">
    <property type="entry name" value="REPA_OB_2"/>
</dbReference>
<dbReference type="STRING" id="3469.A0A4Y7KDB2"/>
<keyword evidence="5" id="KW-0238">DNA-binding</keyword>
<evidence type="ECO:0000256" key="3">
    <source>
        <dbReference type="ARBA" id="ARBA00022771"/>
    </source>
</evidence>
<dbReference type="EMBL" id="CM010721">
    <property type="protein sequence ID" value="RZC71374.1"/>
    <property type="molecule type" value="Genomic_DNA"/>
</dbReference>